<feature type="domain" description="PPM-type phosphatase" evidence="1">
    <location>
        <begin position="56"/>
        <end position="191"/>
    </location>
</feature>
<proteinExistence type="predicted"/>
<dbReference type="SUPFAM" id="SSF81606">
    <property type="entry name" value="PP2C-like"/>
    <property type="match status" value="1"/>
</dbReference>
<dbReference type="EMBL" id="JACHJQ010000003">
    <property type="protein sequence ID" value="MBB4906986.1"/>
    <property type="molecule type" value="Genomic_DNA"/>
</dbReference>
<evidence type="ECO:0000313" key="2">
    <source>
        <dbReference type="EMBL" id="MBB4906986.1"/>
    </source>
</evidence>
<keyword evidence="3" id="KW-1185">Reference proteome</keyword>
<comment type="caution">
    <text evidence="2">The sequence shown here is derived from an EMBL/GenBank/DDBJ whole genome shotgun (WGS) entry which is preliminary data.</text>
</comment>
<dbReference type="InterPro" id="IPR001932">
    <property type="entry name" value="PPM-type_phosphatase-like_dom"/>
</dbReference>
<dbReference type="AlphaFoldDB" id="A0A7W7Q5A3"/>
<dbReference type="InterPro" id="IPR036457">
    <property type="entry name" value="PPM-type-like_dom_sf"/>
</dbReference>
<evidence type="ECO:0000313" key="3">
    <source>
        <dbReference type="Proteomes" id="UP000520767"/>
    </source>
</evidence>
<organism evidence="2 3">
    <name type="scientific">Actinophytocola algeriensis</name>
    <dbReference type="NCBI Taxonomy" id="1768010"/>
    <lineage>
        <taxon>Bacteria</taxon>
        <taxon>Bacillati</taxon>
        <taxon>Actinomycetota</taxon>
        <taxon>Actinomycetes</taxon>
        <taxon>Pseudonocardiales</taxon>
        <taxon>Pseudonocardiaceae</taxon>
    </lineage>
</organism>
<gene>
    <name evidence="2" type="ORF">FHR82_003206</name>
</gene>
<protein>
    <recommendedName>
        <fullName evidence="1">PPM-type phosphatase domain-containing protein</fullName>
    </recommendedName>
</protein>
<dbReference type="Gene3D" id="3.60.40.10">
    <property type="entry name" value="PPM-type phosphatase domain"/>
    <property type="match status" value="1"/>
</dbReference>
<reference evidence="2 3" key="1">
    <citation type="submission" date="2020-08" db="EMBL/GenBank/DDBJ databases">
        <title>Genomic Encyclopedia of Type Strains, Phase III (KMG-III): the genomes of soil and plant-associated and newly described type strains.</title>
        <authorList>
            <person name="Whitman W."/>
        </authorList>
    </citation>
    <scope>NUCLEOTIDE SEQUENCE [LARGE SCALE GENOMIC DNA]</scope>
    <source>
        <strain evidence="2 3">CECT 8960</strain>
    </source>
</reference>
<evidence type="ECO:0000259" key="1">
    <source>
        <dbReference type="Pfam" id="PF13672"/>
    </source>
</evidence>
<dbReference type="Pfam" id="PF13672">
    <property type="entry name" value="PP2C_2"/>
    <property type="match status" value="1"/>
</dbReference>
<accession>A0A7W7Q5A3</accession>
<sequence length="273" mass="28915">MTDVWGDRGVFRPRELGVPSRAAGQPWRLDTVTDVPDTVIEAARVGTLEVRAASTRGAGHRSRGEVRQDAMGVTDLGGRYVLTAVADGFGASSHAHRGAQLAVRHAIGYLAYALPGADLDVVDMITALRKADRAVREAGPNPECRRTTLTVAAVELGWTGQGHRYRAMRIGDSPAMVLNDGAFLPLFGKRGAESDLLPSPRGSADGVRGVLRPGEVLVVASAGLGTAVRDSAVGTYLASAWAEVPGPVAFVHQLQFDLRAFDDDRTAVAVWAR</sequence>
<dbReference type="RefSeq" id="WP_184811120.1">
    <property type="nucleotide sequence ID" value="NZ_JACHJQ010000003.1"/>
</dbReference>
<name>A0A7W7Q5A3_9PSEU</name>
<dbReference type="Proteomes" id="UP000520767">
    <property type="component" value="Unassembled WGS sequence"/>
</dbReference>